<name>A0A9Q8WIY6_9PEZI</name>
<dbReference type="RefSeq" id="XP_049146628.1">
    <property type="nucleotide sequence ID" value="XM_049289483.1"/>
</dbReference>
<sequence>MAVECSTKHPDAPRLPARCMSDNGGDAISWSLTTILDSHRATNRRHLHFENKAEVIRVRLVEAQTWRADDEFMASPRCNGDRRRWAMSGTDLYSRVRMLLNFVRDVTFCASSTSRRRGQEETQQVHVFGQGASDGGCHAEQQARVGETLDLVIESNLGDLPAGMQLAPIGFRPGSTNVYDKGYVHHQRAVSAFQRAITNSVAGRSNRNSSRKESQDEVTKWRGLLNFACLMFRPALRT</sequence>
<proteinExistence type="predicted"/>
<evidence type="ECO:0000313" key="1">
    <source>
        <dbReference type="EMBL" id="UQC85011.1"/>
    </source>
</evidence>
<dbReference type="AlphaFoldDB" id="A0A9Q8WIY6"/>
<gene>
    <name evidence="1" type="ORF">CLUP02_10507</name>
</gene>
<reference evidence="1" key="1">
    <citation type="journal article" date="2021" name="Mol. Plant Microbe Interact.">
        <title>Complete Genome Sequence of the Plant-Pathogenic Fungus Colletotrichum lupini.</title>
        <authorList>
            <person name="Baroncelli R."/>
            <person name="Pensec F."/>
            <person name="Da Lio D."/>
            <person name="Boufleur T."/>
            <person name="Vicente I."/>
            <person name="Sarrocco S."/>
            <person name="Picot A."/>
            <person name="Baraldi E."/>
            <person name="Sukno S."/>
            <person name="Thon M."/>
            <person name="Le Floch G."/>
        </authorList>
    </citation>
    <scope>NUCLEOTIDE SEQUENCE</scope>
    <source>
        <strain evidence="1">IMI 504893</strain>
    </source>
</reference>
<accession>A0A9Q8WIY6</accession>
<protein>
    <submittedName>
        <fullName evidence="1">Uncharacterized protein</fullName>
    </submittedName>
</protein>
<dbReference type="KEGG" id="clup:CLUP02_10507"/>
<evidence type="ECO:0000313" key="2">
    <source>
        <dbReference type="Proteomes" id="UP000830671"/>
    </source>
</evidence>
<dbReference type="EMBL" id="CP019477">
    <property type="protein sequence ID" value="UQC85011.1"/>
    <property type="molecule type" value="Genomic_DNA"/>
</dbReference>
<organism evidence="1 2">
    <name type="scientific">Colletotrichum lupini</name>
    <dbReference type="NCBI Taxonomy" id="145971"/>
    <lineage>
        <taxon>Eukaryota</taxon>
        <taxon>Fungi</taxon>
        <taxon>Dikarya</taxon>
        <taxon>Ascomycota</taxon>
        <taxon>Pezizomycotina</taxon>
        <taxon>Sordariomycetes</taxon>
        <taxon>Hypocreomycetidae</taxon>
        <taxon>Glomerellales</taxon>
        <taxon>Glomerellaceae</taxon>
        <taxon>Colletotrichum</taxon>
        <taxon>Colletotrichum acutatum species complex</taxon>
    </lineage>
</organism>
<keyword evidence="2" id="KW-1185">Reference proteome</keyword>
<dbReference type="Proteomes" id="UP000830671">
    <property type="component" value="Chromosome 5"/>
</dbReference>
<dbReference type="GeneID" id="73344493"/>